<dbReference type="OrthoDB" id="2960905at2"/>
<evidence type="ECO:0008006" key="4">
    <source>
        <dbReference type="Google" id="ProtNLM"/>
    </source>
</evidence>
<dbReference type="InterPro" id="IPR053154">
    <property type="entry name" value="c-di-AMP_regulator"/>
</dbReference>
<protein>
    <recommendedName>
        <fullName evidence="4">YbbR-like domain-containing protein</fullName>
    </recommendedName>
</protein>
<proteinExistence type="predicted"/>
<dbReference type="PANTHER" id="PTHR37804:SF1">
    <property type="entry name" value="CDAA REGULATORY PROTEIN CDAR"/>
    <property type="match status" value="1"/>
</dbReference>
<feature type="region of interest" description="Disordered" evidence="1">
    <location>
        <begin position="316"/>
        <end position="363"/>
    </location>
</feature>
<dbReference type="PANTHER" id="PTHR37804">
    <property type="entry name" value="CDAA REGULATORY PROTEIN CDAR"/>
    <property type="match status" value="1"/>
</dbReference>
<dbReference type="AlphaFoldDB" id="A0A3N9UN02"/>
<gene>
    <name evidence="2" type="ORF">EBB45_14015</name>
</gene>
<evidence type="ECO:0000256" key="1">
    <source>
        <dbReference type="SAM" id="MobiDB-lite"/>
    </source>
</evidence>
<dbReference type="Pfam" id="PF07949">
    <property type="entry name" value="YbbR"/>
    <property type="match status" value="3"/>
</dbReference>
<sequence length="363" mass="40214">MDKLFDSYWVLRVTALVLAILLFLYVKAELNDNDQNNTTSNTDVDIITDVELEVYYDDENLIVSGLPKTVDVTIEGPKPIVLQTKLAKDFKVFVDLNSLLIGEHQVTIDYENLSDKLDVSIEPKTVDVVIEEKVTAEMRVEPEMNNRLIHEGYELNGMIADPGTVFITGAKSVIESISYVKATVTGEPGIKAPFEQNANVKVLDSNLNKLDVVIEPESVKVKVDVYEYKREIPIVIKQKGSPPKGVTIRRLTPESNRITVYGPKSIIDAFAELVVEFDVSEIEESGAYKVDLSLPNGATRLSSKTIDIQVDLKRVVPEVKPEETPTTSPNNTNNTGGADTGTTETETETDVNVEDNTNEQPLQ</sequence>
<feature type="compositionally biased region" description="Low complexity" evidence="1">
    <location>
        <begin position="324"/>
        <end position="344"/>
    </location>
</feature>
<organism evidence="2 3">
    <name type="scientific">Lysinibacillus composti</name>
    <dbReference type="NCBI Taxonomy" id="720633"/>
    <lineage>
        <taxon>Bacteria</taxon>
        <taxon>Bacillati</taxon>
        <taxon>Bacillota</taxon>
        <taxon>Bacilli</taxon>
        <taxon>Bacillales</taxon>
        <taxon>Bacillaceae</taxon>
        <taxon>Lysinibacillus</taxon>
    </lineage>
</organism>
<feature type="compositionally biased region" description="Acidic residues" evidence="1">
    <location>
        <begin position="345"/>
        <end position="357"/>
    </location>
</feature>
<comment type="caution">
    <text evidence="2">The sequence shown here is derived from an EMBL/GenBank/DDBJ whole genome shotgun (WGS) entry which is preliminary data.</text>
</comment>
<dbReference type="RefSeq" id="WP_124765781.1">
    <property type="nucleotide sequence ID" value="NZ_JAFBDY010000014.1"/>
</dbReference>
<evidence type="ECO:0000313" key="3">
    <source>
        <dbReference type="Proteomes" id="UP000274033"/>
    </source>
</evidence>
<dbReference type="Proteomes" id="UP000274033">
    <property type="component" value="Unassembled WGS sequence"/>
</dbReference>
<dbReference type="InterPro" id="IPR012505">
    <property type="entry name" value="YbbR"/>
</dbReference>
<evidence type="ECO:0000313" key="2">
    <source>
        <dbReference type="EMBL" id="RQW73862.1"/>
    </source>
</evidence>
<keyword evidence="3" id="KW-1185">Reference proteome</keyword>
<dbReference type="EMBL" id="RRCT01000014">
    <property type="protein sequence ID" value="RQW73862.1"/>
    <property type="molecule type" value="Genomic_DNA"/>
</dbReference>
<reference evidence="2 3" key="1">
    <citation type="journal article" date="2013" name="J. Microbiol.">
        <title>Lysinibacillus chungkukjangi sp. nov., isolated from Chungkukjang, Korean fermented soybean food.</title>
        <authorList>
            <person name="Kim S.J."/>
            <person name="Jang Y.H."/>
            <person name="Hamada M."/>
            <person name="Ahn J.H."/>
            <person name="Weon H.Y."/>
            <person name="Suzuki K."/>
            <person name="Whang K.S."/>
            <person name="Kwon S.W."/>
        </authorList>
    </citation>
    <scope>NUCLEOTIDE SEQUENCE [LARGE SCALE GENOMIC DNA]</scope>
    <source>
        <strain evidence="2 3">MCCC 1A12701</strain>
    </source>
</reference>
<name>A0A3N9UN02_9BACI</name>
<dbReference type="Gene3D" id="2.170.120.40">
    <property type="entry name" value="YbbR-like domain"/>
    <property type="match status" value="2"/>
</dbReference>
<accession>A0A3N9UN02</accession>
<dbReference type="Gene3D" id="2.170.120.30">
    <property type="match status" value="1"/>
</dbReference>